<organism evidence="2 3">
    <name type="scientific">Pyxidicoccus parkwayensis</name>
    <dbReference type="NCBI Taxonomy" id="2813578"/>
    <lineage>
        <taxon>Bacteria</taxon>
        <taxon>Pseudomonadati</taxon>
        <taxon>Myxococcota</taxon>
        <taxon>Myxococcia</taxon>
        <taxon>Myxococcales</taxon>
        <taxon>Cystobacterineae</taxon>
        <taxon>Myxococcaceae</taxon>
        <taxon>Pyxidicoccus</taxon>
    </lineage>
</organism>
<protein>
    <submittedName>
        <fullName evidence="2">Alkaline phosphatase D family protein</fullName>
    </submittedName>
</protein>
<feature type="domain" description="PhoD-like phosphatase" evidence="1">
    <location>
        <begin position="391"/>
        <end position="476"/>
    </location>
</feature>
<evidence type="ECO:0000313" key="2">
    <source>
        <dbReference type="EMBL" id="QSQ21463.1"/>
    </source>
</evidence>
<dbReference type="SUPFAM" id="SSF56300">
    <property type="entry name" value="Metallo-dependent phosphatases"/>
    <property type="match status" value="1"/>
</dbReference>
<accession>A0ABX7NSM9</accession>
<dbReference type="RefSeq" id="WP_206723041.1">
    <property type="nucleotide sequence ID" value="NZ_CP071090.1"/>
</dbReference>
<proteinExistence type="predicted"/>
<sequence>MKKLLGPMLYMTDSQSTDTWTFSVNLYLSGTDPTKPPGLQLNFLDTQGRDLAGSEVSGPELAADFSGLKSPMAGVLWKWHVSLRRDTVPTRVGYRFVAVDGAPSLEGVDDVKGVLVPERGGLPRAAFFSCNGGGSAEAWKKVSKMGRPFGCWDDMKYQHLSTTEGFHLLVGGGDQVYADSIWYASKELERFHKLPLAEKLRDRKLPDGCHDEMVARYVELYCERWSGDAGIAPMLALVPGLFTWDDHDIFDGWGSHEELQEHPWYQTLYSAAALTYEAFQLGGLKTPSKTPVQRKPGETHYLHTVRFTGDECDLDVVMLDLRSGRTSRKRGNTEKVEHVVMSDAQWAELDAWRGEHRAADETGIKNRHVVVVSSVPLVHLRFGPATEHVAGLVDLRDDMLDQWESIVHRGERTRLIMDLFKLARESCCAVTVISGDVHVGARGLIRSRNPEHLFPGLAEATIEQVTSSAIVHPPPGMLEFLGMRTLAGEGVEDLPSFMQTELLPVGADHYLRERNWLSFSVKRPTGATSRPKLWLRWEAEHTPLSMQVVVEPPPLPRSS</sequence>
<dbReference type="Proteomes" id="UP000662747">
    <property type="component" value="Chromosome"/>
</dbReference>
<dbReference type="InterPro" id="IPR038607">
    <property type="entry name" value="PhoD-like_sf"/>
</dbReference>
<dbReference type="EMBL" id="CP071090">
    <property type="protein sequence ID" value="QSQ21463.1"/>
    <property type="molecule type" value="Genomic_DNA"/>
</dbReference>
<feature type="domain" description="PhoD-like phosphatase" evidence="1">
    <location>
        <begin position="139"/>
        <end position="280"/>
    </location>
</feature>
<dbReference type="PANTHER" id="PTHR46689">
    <property type="entry name" value="MEMBRANE PROTEIN, PUTATIVE-RELATED"/>
    <property type="match status" value="1"/>
</dbReference>
<gene>
    <name evidence="2" type="ORF">JY651_40800</name>
</gene>
<keyword evidence="3" id="KW-1185">Reference proteome</keyword>
<evidence type="ECO:0000313" key="3">
    <source>
        <dbReference type="Proteomes" id="UP000662747"/>
    </source>
</evidence>
<dbReference type="PANTHER" id="PTHR46689:SF1">
    <property type="entry name" value="PHOD-LIKE PHOSPHATASE DOMAIN-CONTAINING PROTEIN"/>
    <property type="match status" value="1"/>
</dbReference>
<reference evidence="2 3" key="1">
    <citation type="submission" date="2021-02" db="EMBL/GenBank/DDBJ databases">
        <title>De Novo genome assembly of isolated myxobacteria.</title>
        <authorList>
            <person name="Stevens D.C."/>
        </authorList>
    </citation>
    <scope>NUCLEOTIDE SEQUENCE [LARGE SCALE GENOMIC DNA]</scope>
    <source>
        <strain evidence="3">SCPEA02</strain>
    </source>
</reference>
<dbReference type="Pfam" id="PF19050">
    <property type="entry name" value="PhoD_2"/>
    <property type="match status" value="2"/>
</dbReference>
<dbReference type="InterPro" id="IPR029052">
    <property type="entry name" value="Metallo-depent_PP-like"/>
</dbReference>
<name>A0ABX7NSM9_9BACT</name>
<dbReference type="Gene3D" id="3.60.21.70">
    <property type="entry name" value="PhoD-like phosphatase"/>
    <property type="match status" value="1"/>
</dbReference>
<dbReference type="InterPro" id="IPR043904">
    <property type="entry name" value="PhoD_2-like"/>
</dbReference>
<evidence type="ECO:0000259" key="1">
    <source>
        <dbReference type="Pfam" id="PF19050"/>
    </source>
</evidence>